<dbReference type="RefSeq" id="WP_125647448.1">
    <property type="nucleotide sequence ID" value="NZ_JBHTOH010000038.1"/>
</dbReference>
<organism evidence="3 4">
    <name type="scientific">Lapidilactobacillus gannanensis</name>
    <dbReference type="NCBI Taxonomy" id="2486002"/>
    <lineage>
        <taxon>Bacteria</taxon>
        <taxon>Bacillati</taxon>
        <taxon>Bacillota</taxon>
        <taxon>Bacilli</taxon>
        <taxon>Lactobacillales</taxon>
        <taxon>Lactobacillaceae</taxon>
        <taxon>Lapidilactobacillus</taxon>
    </lineage>
</organism>
<dbReference type="PANTHER" id="PTHR33434">
    <property type="entry name" value="DEGV DOMAIN-CONTAINING PROTEIN DR_1986-RELATED"/>
    <property type="match status" value="1"/>
</dbReference>
<reference evidence="4" key="1">
    <citation type="journal article" date="2019" name="Int. J. Syst. Evol. Microbiol.">
        <title>The Global Catalogue of Microorganisms (GCM) 10K type strain sequencing project: providing services to taxonomists for standard genome sequencing and annotation.</title>
        <authorList>
            <consortium name="The Broad Institute Genomics Platform"/>
            <consortium name="The Broad Institute Genome Sequencing Center for Infectious Disease"/>
            <person name="Wu L."/>
            <person name="Ma J."/>
        </authorList>
    </citation>
    <scope>NUCLEOTIDE SEQUENCE [LARGE SCALE GENOMIC DNA]</scope>
    <source>
        <strain evidence="4">CCM 8937</strain>
    </source>
</reference>
<dbReference type="SUPFAM" id="SSF82549">
    <property type="entry name" value="DAK1/DegV-like"/>
    <property type="match status" value="1"/>
</dbReference>
<accession>A0ABW4BPB8</accession>
<evidence type="ECO:0000313" key="3">
    <source>
        <dbReference type="EMBL" id="MFD1411277.1"/>
    </source>
</evidence>
<protein>
    <submittedName>
        <fullName evidence="3">DegV family protein</fullName>
    </submittedName>
</protein>
<dbReference type="Gene3D" id="3.30.1180.10">
    <property type="match status" value="1"/>
</dbReference>
<keyword evidence="4" id="KW-1185">Reference proteome</keyword>
<evidence type="ECO:0000256" key="2">
    <source>
        <dbReference type="ARBA" id="ARBA00023121"/>
    </source>
</evidence>
<dbReference type="InterPro" id="IPR050270">
    <property type="entry name" value="DegV_domain_contain"/>
</dbReference>
<dbReference type="Pfam" id="PF02645">
    <property type="entry name" value="DegV"/>
    <property type="match status" value="1"/>
</dbReference>
<dbReference type="InterPro" id="IPR043168">
    <property type="entry name" value="DegV_C"/>
</dbReference>
<keyword evidence="2" id="KW-0446">Lipid-binding</keyword>
<comment type="caution">
    <text evidence="3">The sequence shown here is derived from an EMBL/GenBank/DDBJ whole genome shotgun (WGS) entry which is preliminary data.</text>
</comment>
<dbReference type="PROSITE" id="PS51482">
    <property type="entry name" value="DEGV"/>
    <property type="match status" value="1"/>
</dbReference>
<dbReference type="EMBL" id="JBHTOH010000038">
    <property type="protein sequence ID" value="MFD1411277.1"/>
    <property type="molecule type" value="Genomic_DNA"/>
</dbReference>
<evidence type="ECO:0000313" key="4">
    <source>
        <dbReference type="Proteomes" id="UP001597191"/>
    </source>
</evidence>
<dbReference type="InterPro" id="IPR003797">
    <property type="entry name" value="DegV"/>
</dbReference>
<dbReference type="NCBIfam" id="TIGR00762">
    <property type="entry name" value="DegV"/>
    <property type="match status" value="1"/>
</dbReference>
<dbReference type="PANTHER" id="PTHR33434:SF2">
    <property type="entry name" value="FATTY ACID-BINDING PROTEIN TM_1468"/>
    <property type="match status" value="1"/>
</dbReference>
<name>A0ABW4BPB8_9LACO</name>
<proteinExistence type="predicted"/>
<evidence type="ECO:0000256" key="1">
    <source>
        <dbReference type="ARBA" id="ARBA00003238"/>
    </source>
</evidence>
<gene>
    <name evidence="3" type="ORF">ACFQ4R_06640</name>
</gene>
<sequence>MKTAILTDSASYLTPAEADQLQVTMLPITVIFGEEVFLENQTITAADFYQRLHQVDKLPTTAQITMQQMDQAFDQLAAAGFDEVICINLSSGITTFYENLCQHVAEVTAIKVYPFDSLIASAGEADLVRYAQYLVAQGQHAAEILPRLTAFRATIGVDFAVDNLQHLLRTGRLSNASAILGSLLQVKPILQFDQAGKIVAVAKERTMRRALTHALQDLDQAQAAVDFPLQVTVIDGNAPLTSQHWQEQVHTKFPEMSVHISHIGPTIGVHTGEGVMGLLWSRDWQKELVAGK</sequence>
<dbReference type="Gene3D" id="3.40.50.10170">
    <property type="match status" value="1"/>
</dbReference>
<comment type="function">
    <text evidence="1">May bind long-chain fatty acids, such as palmitate, and may play a role in lipid transport or fatty acid metabolism.</text>
</comment>
<dbReference type="Proteomes" id="UP001597191">
    <property type="component" value="Unassembled WGS sequence"/>
</dbReference>